<evidence type="ECO:0000256" key="2">
    <source>
        <dbReference type="ARBA" id="ARBA00023006"/>
    </source>
</evidence>
<dbReference type="InterPro" id="IPR051436">
    <property type="entry name" value="Autophagy-related_EPG5"/>
</dbReference>
<reference evidence="7" key="1">
    <citation type="submission" date="2022-11" db="UniProtKB">
        <authorList>
            <consortium name="WormBaseParasite"/>
        </authorList>
    </citation>
    <scope>IDENTIFICATION</scope>
</reference>
<organism evidence="6 7">
    <name type="scientific">Acrobeloides nanus</name>
    <dbReference type="NCBI Taxonomy" id="290746"/>
    <lineage>
        <taxon>Eukaryota</taxon>
        <taxon>Metazoa</taxon>
        <taxon>Ecdysozoa</taxon>
        <taxon>Nematoda</taxon>
        <taxon>Chromadorea</taxon>
        <taxon>Rhabditida</taxon>
        <taxon>Tylenchina</taxon>
        <taxon>Cephalobomorpha</taxon>
        <taxon>Cephaloboidea</taxon>
        <taxon>Cephalobidae</taxon>
        <taxon>Acrobeloides</taxon>
    </lineage>
</organism>
<dbReference type="Pfam" id="PF26103">
    <property type="entry name" value="TPR_Epg5"/>
    <property type="match status" value="1"/>
</dbReference>
<dbReference type="PANTHER" id="PTHR31139">
    <property type="entry name" value="ECTOPIC P GRANULES PROTEIN 5 HOMOLOG"/>
    <property type="match status" value="1"/>
</dbReference>
<feature type="region of interest" description="Disordered" evidence="3">
    <location>
        <begin position="1"/>
        <end position="136"/>
    </location>
</feature>
<dbReference type="WBParaSite" id="ACRNAN_Path_636.g2357.t3">
    <property type="protein sequence ID" value="ACRNAN_Path_636.g2357.t3"/>
    <property type="gene ID" value="ACRNAN_Path_636.g2357"/>
</dbReference>
<evidence type="ECO:0000256" key="1">
    <source>
        <dbReference type="ARBA" id="ARBA00010948"/>
    </source>
</evidence>
<evidence type="ECO:0000256" key="3">
    <source>
        <dbReference type="SAM" id="MobiDB-lite"/>
    </source>
</evidence>
<dbReference type="Proteomes" id="UP000887540">
    <property type="component" value="Unplaced"/>
</dbReference>
<evidence type="ECO:0000313" key="7">
    <source>
        <dbReference type="WBParaSite" id="ACRNAN_Path_636.g2357.t3"/>
    </source>
</evidence>
<sequence length="2423" mass="276045">MEAQMERKPKAKPRTNIPEPDLGPPPVPPTHRALTKPLTTRELHDALGKLPTVNGEEPSTEQPKPQTSPEMKELEDVPPTVEEPKPEERSESLLSRRTTEKKDLKVNIERPKMNGDLVHSSPSTSEKEKEALSSSSVRELPLTALLPQSTSTPPPIYPAIEEEVEPVPLEPVRKAPPRPQEKVVTPTIVVEVAEEIRKYPDLREVTRIGVVKHQEITSDVEVLSEVQLLEYYQNEQLEFVDDFVDVFIQQELNPHNSLFDLLEKFKEVCERLQSTSDSKTNLVKHISTVNNEVWSVEQRTATQQGKCGDDRNASGSATYTVAQMSPEKLVELNQKLFDLTNLEMDEGLCLEVRARSLALQIQWTVVDINNIFLREHQTHANAMPTLLPSTHSLPSRRILKGALSDLFHFLRFPSLPIRFRDSVTAWIVEIGSVLLKSATTDDQIFLLCHILRIPSPIDPWATPLLQTYISIPNLDMSKPMDSFVALLSVILTPVRHREHFLNRLIKYYEVENDNSWNVVSDDGDLDNSSMIQINENDLVVLLGQFDIKSLFSVAVQHFTFITQNNRRQTLLSLISFVLILMKLFDEGLTTHIVYKNVCKKICDLMRKLVQHICSYWDLVKHELHEIDRRMIQNEINRVLLQAMQYIVSKKSVGLWQFLVAFPYGSVTEYCRQRCQILLRNSTTTNVGKLYEIPDTELAGILKRGGKLIERLSDIGKEDATFMLSALASVISQSDSDLTYFLNELIQVCFLDETTRENYYKVGSEAMSIVIERCPTLLSSILKYIDRNIDHLDEYGVDILTNSPLSNCVLTSEDVGSLLGKWLINRPIGHPANNIARPIGHPANNIARRVLTSMNWGSVDQLWIPQEVHDACADTIVKAHIVHCKSKNSVIGKSIQKAAKWVTKIPDLEQQFDKFCWDVLLRLKIQAKPFTSNPSSDLTAFFVHVVQKCLASPESFIESGLQYFVDLVNSSCFNAAVVIVARLFAKFPTRVHVFTTNSSFCEAFERLLHADESSYAIQLLTGADKFPGPILRHLSSAITYHVQHSTSKKEMVLAWLSLITCRKSIEWNSDKFALYLLGTIGYLAFESDSEHFFGLVDIVANSYKNQIQQWKDSAKGISSWFSTPVPPPIIPSNLLGVSPWATYILLLAEPKVYLQFYEIMYNSMGKYPKRTLDESIKKAASKTHFNMGIDRLDYYRWLEFCLADGVASHEVFPLACQRLCITMFSRKDYEKNKHCPGAKYFSAKQSEPLFSKLRNEVLAKAEKAASEAQLASYYKAVSQWIFSEKVYSLNFNSYNDFILDHLLQMVIVGDSYPWIDFVGKEAIRKKAATEMKIYSMTCHLDEMPNASRISNGNKKFNTMTDFINFLRAPTDGQNFPAVPVHHNLPIREKLDLMDCCNTPVIVSKFSAYLDELSRFAKIYTECKEQVSSLNVKYLEMFQRLYKESQTTLTLALKCGNMLSSKCTRPVNVNVTVTSSNYDQELANLMNQNRQKREEEIGRILSMLDNMAIQSSHLEFIVIMIYLNALANRAHISFDQLRQTGQTIFYRICTSVTSMNLLFPAGAASYEACLKRLGQVFITGYPNEQFSLMRMVLHGNPLNHYIVDHFTPHCVPPDQLFHLYTELSRAVRNPSTSMTSLALLSRLDIQHAGQQMPTNQFSALMPVIFENLASVVEPSPLKQLCSDHFIHAMFHHFPHNFVSGLKLILSGCDSQAVPKEIFQTICAKLAIDTQLEIPWTPQNAAVSQKGNFVEMAKNSLLAIAEQLRKSRQDLATRMINVWAAYLDYVCRIADYFIRIIVNHTFRSDSPTSIVEQGLFETFNDCIAVWAPLLEPSPTGLAPWNPADITLANNVVDRLIRLLSWLPHNTYLPPGAETVETLIWQYFSNKLVALQRAGTTHVYSVYEAKLIGLNWTRFWPTLLDMGSMEKILVDGAPEAAPLVTELMVRIPWQSLIQHQQNQPEEAHRAFHSLFISILARVVYRAANYAKSRASVEKLLKILLDHCRWYYTKAEAIDKTGAFISSSFPNDSLTAPSDVIKAFFNIWRQVCFFSTTPIHVPNNVTDVEIPRKQAIYVRTDLKLMIKSTMEKAEQAKHYREILTKVNLILGSATPNLYLGVAKELTSFWIEISKEKNMETFSKTLVDWLNDHTESPMVLLVMNTALETLGNATPHLGLELLEKCVQVYFKRRLSCDWTEVRQWINVPEVCKQWLYSTPKSDSGIEPRFLVLNAHLMNEMATLRSAKEEGDLLKRILDYLQSIKPKHIQNEPGFLLCVEKLQRMVIRQYSNGVSVGIANEQFDAYLNFLKKIFTDEKGVSFFAMVTKFGRKPSYPQKLQLFSNLMSLYLTQQMTALGQPPRTQAGQPVLNSRIQAFKELQQNKQYQEFSILFNEIAEYFTQVQNHTIFHAGQLLTRMAQILYKNEKVLTKIDV</sequence>
<evidence type="ECO:0000313" key="6">
    <source>
        <dbReference type="Proteomes" id="UP000887540"/>
    </source>
</evidence>
<proteinExistence type="inferred from homology"/>
<dbReference type="Pfam" id="PF26573">
    <property type="entry name" value="TPR_Epg5_2"/>
    <property type="match status" value="1"/>
</dbReference>
<feature type="domain" description="Epg5-like central TPR repeats" evidence="4">
    <location>
        <begin position="1579"/>
        <end position="1945"/>
    </location>
</feature>
<dbReference type="PANTHER" id="PTHR31139:SF4">
    <property type="entry name" value="ECTOPIC P GRANULES PROTEIN 5 HOMOLOG"/>
    <property type="match status" value="1"/>
</dbReference>
<name>A0A914C9M0_9BILA</name>
<keyword evidence="6" id="KW-1185">Reference proteome</keyword>
<dbReference type="GO" id="GO:0097352">
    <property type="term" value="P:autophagosome maturation"/>
    <property type="evidence" value="ECO:0007669"/>
    <property type="project" value="TreeGrafter"/>
</dbReference>
<dbReference type="InterPro" id="IPR059030">
    <property type="entry name" value="TPR_Epg5_mid"/>
</dbReference>
<dbReference type="InterPro" id="IPR058750">
    <property type="entry name" value="TPR_Epg5"/>
</dbReference>
<dbReference type="GO" id="GO:0005737">
    <property type="term" value="C:cytoplasm"/>
    <property type="evidence" value="ECO:0007669"/>
    <property type="project" value="TreeGrafter"/>
</dbReference>
<protein>
    <submittedName>
        <fullName evidence="7">Ectopic P granules protein 5 homolog</fullName>
    </submittedName>
</protein>
<comment type="similarity">
    <text evidence="1">Belongs to the EPG5 family.</text>
</comment>
<feature type="compositionally biased region" description="Polar residues" evidence="3">
    <location>
        <begin position="60"/>
        <end position="69"/>
    </location>
</feature>
<evidence type="ECO:0000259" key="5">
    <source>
        <dbReference type="Pfam" id="PF26573"/>
    </source>
</evidence>
<feature type="compositionally biased region" description="Basic and acidic residues" evidence="3">
    <location>
        <begin position="97"/>
        <end position="113"/>
    </location>
</feature>
<keyword evidence="2" id="KW-0072">Autophagy</keyword>
<evidence type="ECO:0000259" key="4">
    <source>
        <dbReference type="Pfam" id="PF26103"/>
    </source>
</evidence>
<feature type="domain" description="Epg5-like TPR" evidence="5">
    <location>
        <begin position="1151"/>
        <end position="1317"/>
    </location>
</feature>
<feature type="compositionally biased region" description="Basic and acidic residues" evidence="3">
    <location>
        <begin position="82"/>
        <end position="91"/>
    </location>
</feature>
<accession>A0A914C9M0</accession>